<evidence type="ECO:0000256" key="6">
    <source>
        <dbReference type="ARBA" id="ARBA00023136"/>
    </source>
</evidence>
<organism evidence="10 11">
    <name type="scientific">Acuticoccus mangrovi</name>
    <dbReference type="NCBI Taxonomy" id="2796142"/>
    <lineage>
        <taxon>Bacteria</taxon>
        <taxon>Pseudomonadati</taxon>
        <taxon>Pseudomonadota</taxon>
        <taxon>Alphaproteobacteria</taxon>
        <taxon>Hyphomicrobiales</taxon>
        <taxon>Amorphaceae</taxon>
        <taxon>Acuticoccus</taxon>
    </lineage>
</organism>
<evidence type="ECO:0000256" key="3">
    <source>
        <dbReference type="ARBA" id="ARBA00022519"/>
    </source>
</evidence>
<feature type="transmembrane region" description="Helical" evidence="8">
    <location>
        <begin position="143"/>
        <end position="164"/>
    </location>
</feature>
<evidence type="ECO:0000313" key="11">
    <source>
        <dbReference type="Proteomes" id="UP000609531"/>
    </source>
</evidence>
<keyword evidence="2" id="KW-1003">Cell membrane</keyword>
<keyword evidence="11" id="KW-1185">Reference proteome</keyword>
<dbReference type="InterPro" id="IPR010656">
    <property type="entry name" value="DctM"/>
</dbReference>
<feature type="transmembrane region" description="Helical" evidence="8">
    <location>
        <begin position="47"/>
        <end position="63"/>
    </location>
</feature>
<evidence type="ECO:0000256" key="4">
    <source>
        <dbReference type="ARBA" id="ARBA00022692"/>
    </source>
</evidence>
<dbReference type="RefSeq" id="WP_198880381.1">
    <property type="nucleotide sequence ID" value="NZ_JAEKJA010000001.1"/>
</dbReference>
<keyword evidence="7" id="KW-0813">Transport</keyword>
<name>A0A934IN86_9HYPH</name>
<feature type="transmembrane region" description="Helical" evidence="8">
    <location>
        <begin position="387"/>
        <end position="405"/>
    </location>
</feature>
<feature type="transmembrane region" description="Helical" evidence="8">
    <location>
        <begin position="201"/>
        <end position="228"/>
    </location>
</feature>
<proteinExistence type="predicted"/>
<dbReference type="InterPro" id="IPR004681">
    <property type="entry name" value="TRAP_DctM"/>
</dbReference>
<feature type="transmembrane region" description="Helical" evidence="8">
    <location>
        <begin position="248"/>
        <end position="269"/>
    </location>
</feature>
<evidence type="ECO:0000259" key="9">
    <source>
        <dbReference type="Pfam" id="PF06808"/>
    </source>
</evidence>
<keyword evidence="5 8" id="KW-1133">Transmembrane helix</keyword>
<dbReference type="AlphaFoldDB" id="A0A934IN86"/>
<protein>
    <submittedName>
        <fullName evidence="10">TRAP transporter large permease subunit</fullName>
    </submittedName>
</protein>
<accession>A0A934IN86</accession>
<comment type="caution">
    <text evidence="10">The sequence shown here is derived from an EMBL/GenBank/DDBJ whole genome shotgun (WGS) entry which is preliminary data.</text>
</comment>
<gene>
    <name evidence="10" type="ORF">JCR33_02325</name>
</gene>
<evidence type="ECO:0000256" key="1">
    <source>
        <dbReference type="ARBA" id="ARBA00004429"/>
    </source>
</evidence>
<feature type="transmembrane region" description="Helical" evidence="8">
    <location>
        <begin position="426"/>
        <end position="445"/>
    </location>
</feature>
<dbReference type="Pfam" id="PF06808">
    <property type="entry name" value="DctM"/>
    <property type="match status" value="1"/>
</dbReference>
<keyword evidence="6 8" id="KW-0472">Membrane</keyword>
<keyword evidence="3 7" id="KW-0997">Cell inner membrane</keyword>
<comment type="subcellular location">
    <subcellularLocation>
        <location evidence="1 7">Cell inner membrane</location>
        <topology evidence="1 7">Multi-pass membrane protein</topology>
    </subcellularLocation>
</comment>
<comment type="function">
    <text evidence="7">Part of the tripartite ATP-independent periplasmic (TRAP) transport system.</text>
</comment>
<reference evidence="10" key="1">
    <citation type="submission" date="2020-12" db="EMBL/GenBank/DDBJ databases">
        <title>Bacterial taxonomy.</title>
        <authorList>
            <person name="Pan X."/>
        </authorList>
    </citation>
    <scope>NUCLEOTIDE SEQUENCE</scope>
    <source>
        <strain evidence="10">B2012</strain>
    </source>
</reference>
<dbReference type="GO" id="GO:0005886">
    <property type="term" value="C:plasma membrane"/>
    <property type="evidence" value="ECO:0007669"/>
    <property type="project" value="UniProtKB-SubCell"/>
</dbReference>
<sequence length="566" mass="55307">MRRIEAFLERLASGMGALLLAALVAALALNVAARTFALPIVGAGTVAQWAFSILAFVALASMVRGEGSAVGRIAGPVVAGFAILTLTTGLLAAGERVGGVEAVLGWPASWRYLAAAAGAGLAGLVGLAGGWRSLLFAAGAGVALLPLPTLPIAAGIAAFAVAVLCRVPVALALVASVALSPGALSDAAIAQSIMRGLSPYVLLAVPLFILAAALMVAGGIGARIVAAAEWTARRRRSALGEANVLTSLLFGGVSGSSIADVALGARLIVPGMVAAGYPPARAAAITAAAAVLPNVLPPSIALLLAAAATDQSVGALWLAGVGAGLVMTATLWLAVRLTPPRGDPPPSIDAGEAGAAGRRGIDVLLGLLPPAAIAVAVLAGLRLGLVTAVEAGILAVAGAGIFAVAERGIGAVAEAFVDAATQTGRVGLIIGASAPVGFLFATGGIDVASLLPTGSGPVVLLGAVLVSLLVGTVLDVGAAILLFLPVLLPPAVAAGIDPIQATLVITVALLLGGLTPPVGMLVLVAKDITGIDGVYRAVIPYLLALLFAAAILLLAPGATLGLVRLL</sequence>
<dbReference type="PANTHER" id="PTHR33362:SF2">
    <property type="entry name" value="TRAP TRANSPORTER LARGE PERMEASE PROTEIN"/>
    <property type="match status" value="1"/>
</dbReference>
<dbReference type="EMBL" id="JAEKJA010000001">
    <property type="protein sequence ID" value="MBJ3774504.1"/>
    <property type="molecule type" value="Genomic_DNA"/>
</dbReference>
<feature type="transmembrane region" description="Helical" evidence="8">
    <location>
        <begin position="281"/>
        <end position="308"/>
    </location>
</feature>
<evidence type="ECO:0000313" key="10">
    <source>
        <dbReference type="EMBL" id="MBJ3774504.1"/>
    </source>
</evidence>
<feature type="transmembrane region" description="Helical" evidence="8">
    <location>
        <begin position="112"/>
        <end position="131"/>
    </location>
</feature>
<feature type="transmembrane region" description="Helical" evidence="8">
    <location>
        <begin position="500"/>
        <end position="525"/>
    </location>
</feature>
<dbReference type="GO" id="GO:0022857">
    <property type="term" value="F:transmembrane transporter activity"/>
    <property type="evidence" value="ECO:0007669"/>
    <property type="project" value="UniProtKB-UniRule"/>
</dbReference>
<keyword evidence="4 8" id="KW-0812">Transmembrane</keyword>
<evidence type="ECO:0000256" key="5">
    <source>
        <dbReference type="ARBA" id="ARBA00022989"/>
    </source>
</evidence>
<evidence type="ECO:0000256" key="2">
    <source>
        <dbReference type="ARBA" id="ARBA00022475"/>
    </source>
</evidence>
<feature type="domain" description="TRAP C4-dicarboxylate transport system permease DctM subunit" evidence="9">
    <location>
        <begin position="157"/>
        <end position="556"/>
    </location>
</feature>
<dbReference type="PANTHER" id="PTHR33362">
    <property type="entry name" value="SIALIC ACID TRAP TRANSPORTER PERMEASE PROTEIN SIAT-RELATED"/>
    <property type="match status" value="1"/>
</dbReference>
<evidence type="ECO:0000256" key="7">
    <source>
        <dbReference type="RuleBase" id="RU369079"/>
    </source>
</evidence>
<dbReference type="Proteomes" id="UP000609531">
    <property type="component" value="Unassembled WGS sequence"/>
</dbReference>
<feature type="transmembrane region" description="Helical" evidence="8">
    <location>
        <begin position="457"/>
        <end position="488"/>
    </location>
</feature>
<evidence type="ECO:0000256" key="8">
    <source>
        <dbReference type="SAM" id="Phobius"/>
    </source>
</evidence>
<feature type="transmembrane region" description="Helical" evidence="8">
    <location>
        <begin position="70"/>
        <end position="92"/>
    </location>
</feature>
<feature type="transmembrane region" description="Helical" evidence="8">
    <location>
        <begin position="363"/>
        <end position="381"/>
    </location>
</feature>
<feature type="transmembrane region" description="Helical" evidence="8">
    <location>
        <begin position="314"/>
        <end position="335"/>
    </location>
</feature>
<feature type="transmembrane region" description="Helical" evidence="8">
    <location>
        <begin position="537"/>
        <end position="563"/>
    </location>
</feature>